<evidence type="ECO:0000313" key="1">
    <source>
        <dbReference type="EMBL" id="EGT39942.1"/>
    </source>
</evidence>
<keyword evidence="2" id="KW-1185">Reference proteome</keyword>
<dbReference type="OrthoDB" id="5593012at2759"/>
<evidence type="ECO:0000313" key="2">
    <source>
        <dbReference type="Proteomes" id="UP000008068"/>
    </source>
</evidence>
<dbReference type="AlphaFoldDB" id="G0PN54"/>
<dbReference type="EMBL" id="GL381687">
    <property type="protein sequence ID" value="EGT39942.1"/>
    <property type="molecule type" value="Genomic_DNA"/>
</dbReference>
<accession>G0PN54</accession>
<dbReference type="Proteomes" id="UP000008068">
    <property type="component" value="Unassembled WGS sequence"/>
</dbReference>
<name>G0PN54_CAEBE</name>
<reference evidence="2" key="1">
    <citation type="submission" date="2011-07" db="EMBL/GenBank/DDBJ databases">
        <authorList>
            <consortium name="Caenorhabditis brenneri Sequencing and Analysis Consortium"/>
            <person name="Wilson R.K."/>
        </authorList>
    </citation>
    <scope>NUCLEOTIDE SEQUENCE [LARGE SCALE GENOMIC DNA]</scope>
    <source>
        <strain evidence="2">PB2801</strain>
    </source>
</reference>
<dbReference type="HOGENOM" id="CLU_3056346_0_0_1"/>
<protein>
    <submittedName>
        <fullName evidence="1">Uncharacterized protein</fullName>
    </submittedName>
</protein>
<dbReference type="InParanoid" id="G0PN54"/>
<proteinExistence type="predicted"/>
<feature type="non-terminal residue" evidence="1">
    <location>
        <position position="54"/>
    </location>
</feature>
<dbReference type="eggNOG" id="KOG3595">
    <property type="taxonomic scope" value="Eukaryota"/>
</dbReference>
<dbReference type="STRING" id="135651.G0PN54"/>
<gene>
    <name evidence="1" type="ORF">CAEBREN_28895</name>
</gene>
<sequence length="54" mass="6188">MSSENKDARKAYILRVASYLLGLNIVEDKLKNTEPLEIFLDSNTNLLVFSRSEQ</sequence>
<organism evidence="2">
    <name type="scientific">Caenorhabditis brenneri</name>
    <name type="common">Nematode worm</name>
    <dbReference type="NCBI Taxonomy" id="135651"/>
    <lineage>
        <taxon>Eukaryota</taxon>
        <taxon>Metazoa</taxon>
        <taxon>Ecdysozoa</taxon>
        <taxon>Nematoda</taxon>
        <taxon>Chromadorea</taxon>
        <taxon>Rhabditida</taxon>
        <taxon>Rhabditina</taxon>
        <taxon>Rhabditomorpha</taxon>
        <taxon>Rhabditoidea</taxon>
        <taxon>Rhabditidae</taxon>
        <taxon>Peloderinae</taxon>
        <taxon>Caenorhabditis</taxon>
    </lineage>
</organism>